<keyword evidence="2" id="KW-1185">Reference proteome</keyword>
<protein>
    <submittedName>
        <fullName evidence="1">Uncharacterized protein</fullName>
    </submittedName>
</protein>
<comment type="caution">
    <text evidence="1">The sequence shown here is derived from an EMBL/GenBank/DDBJ whole genome shotgun (WGS) entry which is preliminary data.</text>
</comment>
<organism evidence="1 2">
    <name type="scientific">Gleimia europaea ACS-120-V-Col10b</name>
    <dbReference type="NCBI Taxonomy" id="883069"/>
    <lineage>
        <taxon>Bacteria</taxon>
        <taxon>Bacillati</taxon>
        <taxon>Actinomycetota</taxon>
        <taxon>Actinomycetes</taxon>
        <taxon>Actinomycetales</taxon>
        <taxon>Actinomycetaceae</taxon>
        <taxon>Gleimia</taxon>
    </lineage>
</organism>
<gene>
    <name evidence="1" type="ORF">HMPREF9238_00605</name>
</gene>
<proteinExistence type="predicted"/>
<dbReference type="EMBL" id="AGWN01000001">
    <property type="protein sequence ID" value="EPD30850.1"/>
    <property type="molecule type" value="Genomic_DNA"/>
</dbReference>
<evidence type="ECO:0000313" key="1">
    <source>
        <dbReference type="EMBL" id="EPD30850.1"/>
    </source>
</evidence>
<sequence length="147" mass="16649">MNVAVDSALSHHVIENPDGLARPDMHCDPDFLTYLNGRNLESLQTFLKDKPITILFIPSSPVTLAKLRLIYLSVQSATGRYGRECGSCPVALLVRSQNSLHEFGDLHVEVTSGFDLANLCWINVCTFRHFRNHRASNRVIYVYRFDV</sequence>
<reference evidence="1 2" key="1">
    <citation type="submission" date="2013-05" db="EMBL/GenBank/DDBJ databases">
        <title>The Genome Sequence of Actinomyces europaeus ACS-120-V-COL10B.</title>
        <authorList>
            <consortium name="The Broad Institute Genomics Platform"/>
            <person name="Earl A."/>
            <person name="Ward D."/>
            <person name="Feldgarden M."/>
            <person name="Gevers D."/>
            <person name="Saerens B."/>
            <person name="Vaneechoutte M."/>
            <person name="Walker B."/>
            <person name="Young S."/>
            <person name="Zeng Q."/>
            <person name="Gargeya S."/>
            <person name="Fitzgerald M."/>
            <person name="Haas B."/>
            <person name="Abouelleil A."/>
            <person name="Allen A.W."/>
            <person name="Alvarado L."/>
            <person name="Arachchi H.M."/>
            <person name="Berlin A.M."/>
            <person name="Chapman S.B."/>
            <person name="Gainer-Dewar J."/>
            <person name="Goldberg J."/>
            <person name="Griggs A."/>
            <person name="Gujja S."/>
            <person name="Hansen M."/>
            <person name="Howarth C."/>
            <person name="Imamovic A."/>
            <person name="Ireland A."/>
            <person name="Larimer J."/>
            <person name="McCowan C."/>
            <person name="Murphy C."/>
            <person name="Pearson M."/>
            <person name="Poon T.W."/>
            <person name="Priest M."/>
            <person name="Roberts A."/>
            <person name="Saif S."/>
            <person name="Shea T."/>
            <person name="Sisk P."/>
            <person name="Sykes S."/>
            <person name="Wortman J."/>
            <person name="Nusbaum C."/>
            <person name="Birren B."/>
        </authorList>
    </citation>
    <scope>NUCLEOTIDE SEQUENCE [LARGE SCALE GENOMIC DNA]</scope>
    <source>
        <strain evidence="1 2">ACS-120-V-Col10b</strain>
    </source>
</reference>
<name>A0A9W5REE2_9ACTO</name>
<evidence type="ECO:0000313" key="2">
    <source>
        <dbReference type="Proteomes" id="UP000014387"/>
    </source>
</evidence>
<accession>A0A9W5REE2</accession>
<dbReference type="AlphaFoldDB" id="A0A9W5REE2"/>
<dbReference type="Proteomes" id="UP000014387">
    <property type="component" value="Unassembled WGS sequence"/>
</dbReference>